<protein>
    <submittedName>
        <fullName evidence="2">Uncharacterized protein</fullName>
    </submittedName>
</protein>
<feature type="transmembrane region" description="Helical" evidence="1">
    <location>
        <begin position="137"/>
        <end position="158"/>
    </location>
</feature>
<keyword evidence="1" id="KW-1133">Transmembrane helix</keyword>
<name>A0A0B4N162_9BACT</name>
<feature type="transmembrane region" description="Helical" evidence="1">
    <location>
        <begin position="99"/>
        <end position="117"/>
    </location>
</feature>
<keyword evidence="1" id="KW-0472">Membrane</keyword>
<feature type="transmembrane region" description="Helical" evidence="1">
    <location>
        <begin position="51"/>
        <end position="72"/>
    </location>
</feature>
<proteinExistence type="predicted"/>
<accession>A0A0B4N162</accession>
<organism evidence="2">
    <name type="scientific">uncultured bacterium Ad_139_A06_contig1</name>
    <dbReference type="NCBI Taxonomy" id="1489303"/>
    <lineage>
        <taxon>Bacteria</taxon>
        <taxon>environmental samples</taxon>
    </lineage>
</organism>
<dbReference type="AlphaFoldDB" id="A0A0B4N162"/>
<evidence type="ECO:0000313" key="2">
    <source>
        <dbReference type="EMBL" id="AIF26111.1"/>
    </source>
</evidence>
<evidence type="ECO:0000256" key="1">
    <source>
        <dbReference type="SAM" id="Phobius"/>
    </source>
</evidence>
<dbReference type="EMBL" id="KJ631394">
    <property type="protein sequence ID" value="AIF26111.1"/>
    <property type="molecule type" value="Genomic_DNA"/>
</dbReference>
<keyword evidence="1" id="KW-0812">Transmembrane</keyword>
<sequence>MAKILFFCAFAGPAIALDRFLGYCDVSYSSCVLMSLALIILSFGQKILNRYFPLSLWTVFWGLVGFMGVLTFMCTAKVGVYITYALVPMVSLFYCEKKIYLISVALNYVMILVSNVLVSDFRSLVRSDFHEPLDWFIAVMGGYTIESIAIGMAGYYLCNRISNHFRSIYTSNIVLDQKYRDEEHKDRVTRAITSLYQCVYVVDLKNDTYEVVQRDPFVSDVVRDEDNLATNIERAVFALVETKDKLQMLEFLDLKTLPARLDQHSLIFAECQGKLHGRVQLSFILVERDEEGRPASVVFTLRQVA</sequence>
<feature type="transmembrane region" description="Helical" evidence="1">
    <location>
        <begin position="26"/>
        <end position="44"/>
    </location>
</feature>
<reference evidence="2" key="1">
    <citation type="submission" date="2016-09" db="EMBL/GenBank/DDBJ databases">
        <title>A sequence of cellulolytic fosmid clone of goat rumen metagenome.</title>
        <authorList>
            <person name="Lee K.-T."/>
            <person name="Kim J.-Y."/>
            <person name="Kim Y.-J."/>
            <person name="Ahn J.-H."/>
            <person name="Park M.-N."/>
            <person name="Kim J.-H."/>
            <person name="Kim T.-H."/>
        </authorList>
    </citation>
    <scope>NUCLEOTIDE SEQUENCE</scope>
</reference>